<evidence type="ECO:0000259" key="6">
    <source>
        <dbReference type="PROSITE" id="PS50949"/>
    </source>
</evidence>
<name>A0A9D9ENZ3_9SPIR</name>
<dbReference type="SMART" id="SM00345">
    <property type="entry name" value="HTH_GNTR"/>
    <property type="match status" value="1"/>
</dbReference>
<keyword evidence="2" id="KW-0663">Pyridoxal phosphate</keyword>
<dbReference type="InterPro" id="IPR015424">
    <property type="entry name" value="PyrdxlP-dep_Trfase"/>
</dbReference>
<keyword evidence="5" id="KW-0804">Transcription</keyword>
<keyword evidence="3" id="KW-0805">Transcription regulation</keyword>
<dbReference type="PANTHER" id="PTHR46577:SF1">
    <property type="entry name" value="HTH-TYPE TRANSCRIPTIONAL REGULATORY PROTEIN GABR"/>
    <property type="match status" value="1"/>
</dbReference>
<dbReference type="AlphaFoldDB" id="A0A9D9ENZ3"/>
<reference evidence="7" key="2">
    <citation type="journal article" date="2021" name="PeerJ">
        <title>Extensive microbial diversity within the chicken gut microbiome revealed by metagenomics and culture.</title>
        <authorList>
            <person name="Gilroy R."/>
            <person name="Ravi A."/>
            <person name="Getino M."/>
            <person name="Pursley I."/>
            <person name="Horton D.L."/>
            <person name="Alikhan N.F."/>
            <person name="Baker D."/>
            <person name="Gharbi K."/>
            <person name="Hall N."/>
            <person name="Watson M."/>
            <person name="Adriaenssens E.M."/>
            <person name="Foster-Nyarko E."/>
            <person name="Jarju S."/>
            <person name="Secka A."/>
            <person name="Antonio M."/>
            <person name="Oren A."/>
            <person name="Chaudhuri R.R."/>
            <person name="La Ragione R."/>
            <person name="Hildebrand F."/>
            <person name="Pallen M.J."/>
        </authorList>
    </citation>
    <scope>NUCLEOTIDE SEQUENCE</scope>
    <source>
        <strain evidence="7">B3-4054</strain>
    </source>
</reference>
<organism evidence="7 8">
    <name type="scientific">Candidatus Avitreponema avistercoris</name>
    <dbReference type="NCBI Taxonomy" id="2840705"/>
    <lineage>
        <taxon>Bacteria</taxon>
        <taxon>Pseudomonadati</taxon>
        <taxon>Spirochaetota</taxon>
        <taxon>Spirochaetia</taxon>
        <taxon>Spirochaetales</taxon>
        <taxon>Candidatus Avitreponema</taxon>
    </lineage>
</organism>
<dbReference type="InterPro" id="IPR015421">
    <property type="entry name" value="PyrdxlP-dep_Trfase_major"/>
</dbReference>
<dbReference type="PANTHER" id="PTHR46577">
    <property type="entry name" value="HTH-TYPE TRANSCRIPTIONAL REGULATORY PROTEIN GABR"/>
    <property type="match status" value="1"/>
</dbReference>
<dbReference type="SUPFAM" id="SSF46785">
    <property type="entry name" value="Winged helix' DNA-binding domain"/>
    <property type="match status" value="1"/>
</dbReference>
<keyword evidence="7" id="KW-0808">Transferase</keyword>
<keyword evidence="4" id="KW-0238">DNA-binding</keyword>
<dbReference type="GO" id="GO:0003700">
    <property type="term" value="F:DNA-binding transcription factor activity"/>
    <property type="evidence" value="ECO:0007669"/>
    <property type="project" value="InterPro"/>
</dbReference>
<proteinExistence type="inferred from homology"/>
<dbReference type="GO" id="GO:0003677">
    <property type="term" value="F:DNA binding"/>
    <property type="evidence" value="ECO:0007669"/>
    <property type="project" value="UniProtKB-KW"/>
</dbReference>
<dbReference type="EMBL" id="JADIMS010000109">
    <property type="protein sequence ID" value="MBO8450637.1"/>
    <property type="molecule type" value="Genomic_DNA"/>
</dbReference>
<evidence type="ECO:0000256" key="2">
    <source>
        <dbReference type="ARBA" id="ARBA00022898"/>
    </source>
</evidence>
<dbReference type="GO" id="GO:0030170">
    <property type="term" value="F:pyridoxal phosphate binding"/>
    <property type="evidence" value="ECO:0007669"/>
    <property type="project" value="InterPro"/>
</dbReference>
<dbReference type="InterPro" id="IPR036388">
    <property type="entry name" value="WH-like_DNA-bd_sf"/>
</dbReference>
<dbReference type="GO" id="GO:0008483">
    <property type="term" value="F:transaminase activity"/>
    <property type="evidence" value="ECO:0007669"/>
    <property type="project" value="UniProtKB-KW"/>
</dbReference>
<dbReference type="CDD" id="cd00609">
    <property type="entry name" value="AAT_like"/>
    <property type="match status" value="1"/>
</dbReference>
<dbReference type="SUPFAM" id="SSF53383">
    <property type="entry name" value="PLP-dependent transferases"/>
    <property type="match status" value="1"/>
</dbReference>
<dbReference type="Gene3D" id="1.10.10.10">
    <property type="entry name" value="Winged helix-like DNA-binding domain superfamily/Winged helix DNA-binding domain"/>
    <property type="match status" value="1"/>
</dbReference>
<keyword evidence="7" id="KW-0032">Aminotransferase</keyword>
<dbReference type="Gene3D" id="3.40.640.10">
    <property type="entry name" value="Type I PLP-dependent aspartate aminotransferase-like (Major domain)"/>
    <property type="match status" value="1"/>
</dbReference>
<dbReference type="Proteomes" id="UP000823616">
    <property type="component" value="Unassembled WGS sequence"/>
</dbReference>
<comment type="caution">
    <text evidence="7">The sequence shown here is derived from an EMBL/GenBank/DDBJ whole genome shotgun (WGS) entry which is preliminary data.</text>
</comment>
<dbReference type="InterPro" id="IPR004839">
    <property type="entry name" value="Aminotransferase_I/II_large"/>
</dbReference>
<dbReference type="InterPro" id="IPR051446">
    <property type="entry name" value="HTH_trans_reg/aminotransferase"/>
</dbReference>
<evidence type="ECO:0000256" key="4">
    <source>
        <dbReference type="ARBA" id="ARBA00023125"/>
    </source>
</evidence>
<evidence type="ECO:0000313" key="8">
    <source>
        <dbReference type="Proteomes" id="UP000823616"/>
    </source>
</evidence>
<feature type="domain" description="HTH gntR-type" evidence="6">
    <location>
        <begin position="12"/>
        <end position="80"/>
    </location>
</feature>
<comment type="similarity">
    <text evidence="1">In the C-terminal section; belongs to the class-I pyridoxal-phosphate-dependent aminotransferase family.</text>
</comment>
<dbReference type="CDD" id="cd07377">
    <property type="entry name" value="WHTH_GntR"/>
    <property type="match status" value="1"/>
</dbReference>
<dbReference type="PROSITE" id="PS50949">
    <property type="entry name" value="HTH_GNTR"/>
    <property type="match status" value="1"/>
</dbReference>
<dbReference type="InterPro" id="IPR036390">
    <property type="entry name" value="WH_DNA-bd_sf"/>
</dbReference>
<accession>A0A9D9ENZ3</accession>
<dbReference type="Pfam" id="PF00392">
    <property type="entry name" value="GntR"/>
    <property type="match status" value="1"/>
</dbReference>
<sequence length="501" mass="55488">MFTCDFSKRGELPLWEYLCAGLKRAVSDGTFPPGEKLPSKRALAGHLGVSVITVAAAYSQLISEGWIYSIERKGFFAAPVAEMRPDFSRRVRSTAASRTRSGKAGTTGGNRQAFFADFTGSSAAPEKFPFSRWSAIIRSILRDPPEKLLTRCGPQGLPELREEISSYLFKFRSIQAPPERIVVCPGTEYAYGMLVQLLGRERIYAVENPGYRKTAEALRIHGAQCRPAGMDGEGIRIDEAEACGASVIHVSPSHHYPTGKVTPLKRRLELLAWSAEGNRWILEDDYDSEFRFSGRPLESLQSLSENAGNRRVIYTNTFTRTLAPSLRISYIVLPETLAEEFRQKLGFLSCAVPNLDQMALARFMHDGNLETHILRMKNHYRTVRNNLIAAIANGRLGGAAKIREENAGLHFLLTLDTGLRGAALKQTLAESGIRVNLLADYFFPGVPDQTGYAGSGAPPEEAERTLVVNYSALGRERITPAVRRMEQALAAYTRRGRQKAD</sequence>
<protein>
    <submittedName>
        <fullName evidence="7">PLP-dependent aminotransferase family protein</fullName>
    </submittedName>
</protein>
<evidence type="ECO:0000313" key="7">
    <source>
        <dbReference type="EMBL" id="MBO8450637.1"/>
    </source>
</evidence>
<gene>
    <name evidence="7" type="ORF">IAA96_05975</name>
</gene>
<dbReference type="Pfam" id="PF00155">
    <property type="entry name" value="Aminotran_1_2"/>
    <property type="match status" value="1"/>
</dbReference>
<evidence type="ECO:0000256" key="5">
    <source>
        <dbReference type="ARBA" id="ARBA00023163"/>
    </source>
</evidence>
<evidence type="ECO:0000256" key="3">
    <source>
        <dbReference type="ARBA" id="ARBA00023015"/>
    </source>
</evidence>
<dbReference type="InterPro" id="IPR000524">
    <property type="entry name" value="Tscrpt_reg_HTH_GntR"/>
</dbReference>
<reference evidence="7" key="1">
    <citation type="submission" date="2020-10" db="EMBL/GenBank/DDBJ databases">
        <authorList>
            <person name="Gilroy R."/>
        </authorList>
    </citation>
    <scope>NUCLEOTIDE SEQUENCE</scope>
    <source>
        <strain evidence="7">B3-4054</strain>
    </source>
</reference>
<evidence type="ECO:0000256" key="1">
    <source>
        <dbReference type="ARBA" id="ARBA00005384"/>
    </source>
</evidence>